<keyword evidence="2 3" id="KW-0378">Hydrolase</keyword>
<dbReference type="Proteomes" id="UP000276232">
    <property type="component" value="Unassembled WGS sequence"/>
</dbReference>
<gene>
    <name evidence="6" type="ORF">EDC03_2102</name>
</gene>
<comment type="caution">
    <text evidence="6">The sequence shown here is derived from an EMBL/GenBank/DDBJ whole genome shotgun (WGS) entry which is preliminary data.</text>
</comment>
<dbReference type="Pfam" id="PF00135">
    <property type="entry name" value="COesterase"/>
    <property type="match status" value="1"/>
</dbReference>
<feature type="domain" description="Carboxylesterase type B" evidence="5">
    <location>
        <begin position="13"/>
        <end position="495"/>
    </location>
</feature>
<dbReference type="EC" id="3.1.1.-" evidence="3"/>
<dbReference type="InParanoid" id="A0A3N1HK31"/>
<dbReference type="Gene3D" id="3.40.50.1820">
    <property type="entry name" value="alpha/beta hydrolase"/>
    <property type="match status" value="1"/>
</dbReference>
<dbReference type="InterPro" id="IPR029058">
    <property type="entry name" value="AB_hydrolase_fold"/>
</dbReference>
<dbReference type="RefSeq" id="WP_158674269.1">
    <property type="nucleotide sequence ID" value="NZ_RJKN01000005.1"/>
</dbReference>
<name>A0A3N1HK31_9ACTN</name>
<organism evidence="6 7">
    <name type="scientific">Pseudokineococcus lusitanus</name>
    <dbReference type="NCBI Taxonomy" id="763993"/>
    <lineage>
        <taxon>Bacteria</taxon>
        <taxon>Bacillati</taxon>
        <taxon>Actinomycetota</taxon>
        <taxon>Actinomycetes</taxon>
        <taxon>Kineosporiales</taxon>
        <taxon>Kineosporiaceae</taxon>
        <taxon>Pseudokineococcus</taxon>
    </lineage>
</organism>
<evidence type="ECO:0000313" key="7">
    <source>
        <dbReference type="Proteomes" id="UP000276232"/>
    </source>
</evidence>
<proteinExistence type="inferred from homology"/>
<keyword evidence="7" id="KW-1185">Reference proteome</keyword>
<dbReference type="PROSITE" id="PS00122">
    <property type="entry name" value="CARBOXYLESTERASE_B_1"/>
    <property type="match status" value="1"/>
</dbReference>
<dbReference type="InterPro" id="IPR002018">
    <property type="entry name" value="CarbesteraseB"/>
</dbReference>
<dbReference type="PANTHER" id="PTHR11559">
    <property type="entry name" value="CARBOXYLESTERASE"/>
    <property type="match status" value="1"/>
</dbReference>
<evidence type="ECO:0000313" key="6">
    <source>
        <dbReference type="EMBL" id="ROP42815.1"/>
    </source>
</evidence>
<evidence type="ECO:0000256" key="3">
    <source>
        <dbReference type="RuleBase" id="RU361235"/>
    </source>
</evidence>
<reference evidence="6 7" key="1">
    <citation type="journal article" date="2015" name="Stand. Genomic Sci.">
        <title>Genomic Encyclopedia of Bacterial and Archaeal Type Strains, Phase III: the genomes of soil and plant-associated and newly described type strains.</title>
        <authorList>
            <person name="Whitman W.B."/>
            <person name="Woyke T."/>
            <person name="Klenk H.P."/>
            <person name="Zhou Y."/>
            <person name="Lilburn T.G."/>
            <person name="Beck B.J."/>
            <person name="De Vos P."/>
            <person name="Vandamme P."/>
            <person name="Eisen J.A."/>
            <person name="Garrity G."/>
            <person name="Hugenholtz P."/>
            <person name="Kyrpides N.C."/>
        </authorList>
    </citation>
    <scope>NUCLEOTIDE SEQUENCE [LARGE SCALE GENOMIC DNA]</scope>
    <source>
        <strain evidence="6 7">CECT 7306</strain>
    </source>
</reference>
<evidence type="ECO:0000256" key="2">
    <source>
        <dbReference type="ARBA" id="ARBA00022801"/>
    </source>
</evidence>
<dbReference type="InterPro" id="IPR050309">
    <property type="entry name" value="Type-B_Carboxylest/Lipase"/>
</dbReference>
<evidence type="ECO:0000259" key="5">
    <source>
        <dbReference type="Pfam" id="PF00135"/>
    </source>
</evidence>
<dbReference type="FunCoup" id="A0A3N1HK31">
    <property type="interactions" value="22"/>
</dbReference>
<dbReference type="SUPFAM" id="SSF53474">
    <property type="entry name" value="alpha/beta-Hydrolases"/>
    <property type="match status" value="1"/>
</dbReference>
<sequence length="517" mass="54802">MSSTATAPDAAPVASPPTGAVRGVRRSTPHGEADSWRGVPYARPPLGAHRFGPARPHEPWTGVRDATRPGPASAQVVPVVPGPIGLALGTTGRRTEDCLTVDVHAPAGAAADGRRRPVLVWVHGGAFSSGSPGAYDGAGLAARGDVVVVCVGYRLGVLGFVDVGDVVARTRPGGLGVDPDRVPSNPGLRDVVRALEWVRDEVEAFGGDPARVTLAGESAGSAAVALLMTSPAARGLFAQAVCQSGALTIATDREDAARLARDLCSRLGVSREEPEGLWRASTREVLAVGQALSATRAQGLTTRPWFDDDLLPASLPDAHAADVPPVPLLAGTNRDEHTLFRTVARDVLPETRARLVAALEAAAGPEVVEQVLPAYPRDERGLTDLGSHLVFTMPSVHHSDAHARRAPVYRYRLDRGTAVLGLGATHGLELHLLWPSAAGRALRRLDRDGTLAALADRLQRHWLHFVAHGTPDPALGAWPRYDEERRATLVLDDVDRVVDDPEGAQREVWRGRDVLVR</sequence>
<dbReference type="OrthoDB" id="3199405at2"/>
<dbReference type="InterPro" id="IPR019826">
    <property type="entry name" value="Carboxylesterase_B_AS"/>
</dbReference>
<comment type="similarity">
    <text evidence="1 3">Belongs to the type-B carboxylesterase/lipase family.</text>
</comment>
<dbReference type="EMBL" id="RJKN01000005">
    <property type="protein sequence ID" value="ROP42815.1"/>
    <property type="molecule type" value="Genomic_DNA"/>
</dbReference>
<dbReference type="GO" id="GO:0016787">
    <property type="term" value="F:hydrolase activity"/>
    <property type="evidence" value="ECO:0007669"/>
    <property type="project" value="UniProtKB-KW"/>
</dbReference>
<feature type="region of interest" description="Disordered" evidence="4">
    <location>
        <begin position="1"/>
        <end position="74"/>
    </location>
</feature>
<dbReference type="AlphaFoldDB" id="A0A3N1HK31"/>
<evidence type="ECO:0000256" key="4">
    <source>
        <dbReference type="SAM" id="MobiDB-lite"/>
    </source>
</evidence>
<accession>A0A3N1HK31</accession>
<evidence type="ECO:0000256" key="1">
    <source>
        <dbReference type="ARBA" id="ARBA00005964"/>
    </source>
</evidence>
<protein>
    <recommendedName>
        <fullName evidence="3">Carboxylic ester hydrolase</fullName>
        <ecNumber evidence="3">3.1.1.-</ecNumber>
    </recommendedName>
</protein>